<evidence type="ECO:0000313" key="1">
    <source>
        <dbReference type="EMBL" id="HAS6679759.1"/>
    </source>
</evidence>
<accession>A0A8H9K352</accession>
<dbReference type="EMBL" id="DACQKT010000017">
    <property type="protein sequence ID" value="HAS6679759.1"/>
    <property type="molecule type" value="Genomic_DNA"/>
</dbReference>
<comment type="caution">
    <text evidence="1">The sequence shown here is derived from an EMBL/GenBank/DDBJ whole genome shotgun (WGS) entry which is preliminary data.</text>
</comment>
<reference evidence="1" key="1">
    <citation type="journal article" date="2018" name="Genome Biol.">
        <title>SKESA: strategic k-mer extension for scrupulous assemblies.</title>
        <authorList>
            <person name="Souvorov A."/>
            <person name="Agarwala R."/>
            <person name="Lipman D.J."/>
        </authorList>
    </citation>
    <scope>NUCLEOTIDE SEQUENCE</scope>
    <source>
        <strain evidence="1">1930</strain>
    </source>
</reference>
<proteinExistence type="predicted"/>
<sequence length="112" mass="13047">MPFDEKHRAQQFLIKAQAKYGDLYDYSQVEYVNKTTHVKIGCSKHGVFYSSPKNFLATVKKIGCPYCSREKRFQYEMKDNTPAKETKGCETDHFNVRGGTKKYPHLLLKVFN</sequence>
<protein>
    <submittedName>
        <fullName evidence="1">Uncharacterized protein</fullName>
    </submittedName>
</protein>
<reference evidence="1" key="2">
    <citation type="submission" date="2019-12" db="EMBL/GenBank/DDBJ databases">
        <authorList>
            <consortium name="NCBI Pathogen Detection Project"/>
        </authorList>
    </citation>
    <scope>NUCLEOTIDE SEQUENCE</scope>
    <source>
        <strain evidence="1">1930</strain>
    </source>
</reference>
<dbReference type="AlphaFoldDB" id="A0A8H9K352"/>
<organism evidence="1">
    <name type="scientific">Vibrio parahaemolyticus</name>
    <dbReference type="NCBI Taxonomy" id="670"/>
    <lineage>
        <taxon>Bacteria</taxon>
        <taxon>Pseudomonadati</taxon>
        <taxon>Pseudomonadota</taxon>
        <taxon>Gammaproteobacteria</taxon>
        <taxon>Vibrionales</taxon>
        <taxon>Vibrionaceae</taxon>
        <taxon>Vibrio</taxon>
    </lineage>
</organism>
<name>A0A8H9K352_VIBPH</name>
<gene>
    <name evidence="1" type="ORF">I7278_23525</name>
</gene>
<dbReference type="Proteomes" id="UP000856022">
    <property type="component" value="Unassembled WGS sequence"/>
</dbReference>
<dbReference type="RefSeq" id="WP_114867850.1">
    <property type="nucleotide sequence ID" value="NZ_CANUID010000004.1"/>
</dbReference>